<gene>
    <name evidence="3" type="ORF">SAMN05216550_107120</name>
</gene>
<evidence type="ECO:0000259" key="2">
    <source>
        <dbReference type="Pfam" id="PF03886"/>
    </source>
</evidence>
<feature type="signal peptide" evidence="1">
    <location>
        <begin position="1"/>
        <end position="20"/>
    </location>
</feature>
<feature type="chain" id="PRO_5015053583" description="ABC-type transport auxiliary lipoprotein component domain-containing protein" evidence="1">
    <location>
        <begin position="21"/>
        <end position="197"/>
    </location>
</feature>
<evidence type="ECO:0000313" key="4">
    <source>
        <dbReference type="Proteomes" id="UP000183529"/>
    </source>
</evidence>
<reference evidence="3 4" key="1">
    <citation type="submission" date="2016-10" db="EMBL/GenBank/DDBJ databases">
        <authorList>
            <person name="Varghese N."/>
            <person name="Submissions S."/>
        </authorList>
    </citation>
    <scope>NUCLEOTIDE SEQUENCE [LARGE SCALE GENOMIC DNA]</scope>
    <source>
        <strain evidence="3 4">LMG 22274</strain>
    </source>
</reference>
<comment type="caution">
    <text evidence="3">The sequence shown here is derived from an EMBL/GenBank/DDBJ whole genome shotgun (WGS) entry which is preliminary data.</text>
</comment>
<organism evidence="3 4">
    <name type="scientific">Paraburkholderia tropica</name>
    <dbReference type="NCBI Taxonomy" id="92647"/>
    <lineage>
        <taxon>Bacteria</taxon>
        <taxon>Pseudomonadati</taxon>
        <taxon>Pseudomonadota</taxon>
        <taxon>Betaproteobacteria</taxon>
        <taxon>Burkholderiales</taxon>
        <taxon>Burkholderiaceae</taxon>
        <taxon>Paraburkholderia</taxon>
    </lineage>
</organism>
<dbReference type="PROSITE" id="PS51257">
    <property type="entry name" value="PROKAR_LIPOPROTEIN"/>
    <property type="match status" value="1"/>
</dbReference>
<evidence type="ECO:0000256" key="1">
    <source>
        <dbReference type="SAM" id="SignalP"/>
    </source>
</evidence>
<evidence type="ECO:0000313" key="3">
    <source>
        <dbReference type="EMBL" id="SEJ67564.1"/>
    </source>
</evidence>
<keyword evidence="1" id="KW-0732">Signal</keyword>
<dbReference type="Proteomes" id="UP000183529">
    <property type="component" value="Unassembled WGS sequence"/>
</dbReference>
<dbReference type="Gene3D" id="3.40.50.10610">
    <property type="entry name" value="ABC-type transport auxiliary lipoprotein component"/>
    <property type="match status" value="1"/>
</dbReference>
<feature type="domain" description="ABC-type transport auxiliary lipoprotein component" evidence="2">
    <location>
        <begin position="42"/>
        <end position="188"/>
    </location>
</feature>
<accession>A0A1A5X6V8</accession>
<dbReference type="RefSeq" id="WP_065062418.1">
    <property type="nucleotide sequence ID" value="NZ_CADFGN010000008.1"/>
</dbReference>
<dbReference type="OrthoDB" id="1494661at2"/>
<name>A0A1A5X6V8_9BURK</name>
<dbReference type="GeneID" id="61306804"/>
<dbReference type="AlphaFoldDB" id="A0A1A5X6V8"/>
<dbReference type="Pfam" id="PF03886">
    <property type="entry name" value="ABC_trans_aux"/>
    <property type="match status" value="1"/>
</dbReference>
<dbReference type="SUPFAM" id="SSF159594">
    <property type="entry name" value="XCC0632-like"/>
    <property type="match status" value="1"/>
</dbReference>
<sequence length="197" mass="20676">MRATARTGCASALIALLACAGCGSPTPDFYAMHGDARMDAAPVAATMCIVVSPVTVPDLVDRPQIVTRTADNRIELNEFARWAEPLKADIARVIADDLAQRLATARVSVFDACAGALPQWSVRVDIVGIDSVPGDAVTIAAQWAVRPPAKGAMVFGRSLAREPLDSHDYGALVAAHERALGTISSEIAAAIRAGMRQ</sequence>
<proteinExistence type="predicted"/>
<dbReference type="EMBL" id="FNZM01000007">
    <property type="protein sequence ID" value="SEJ67564.1"/>
    <property type="molecule type" value="Genomic_DNA"/>
</dbReference>
<protein>
    <recommendedName>
        <fullName evidence="2">ABC-type transport auxiliary lipoprotein component domain-containing protein</fullName>
    </recommendedName>
</protein>
<dbReference type="InterPro" id="IPR005586">
    <property type="entry name" value="ABC_trans_aux"/>
</dbReference>